<dbReference type="KEGG" id="lyj:FKV23_03450"/>
<feature type="coiled-coil region" evidence="8">
    <location>
        <begin position="192"/>
        <end position="247"/>
    </location>
</feature>
<evidence type="ECO:0000256" key="2">
    <source>
        <dbReference type="ARBA" id="ARBA00007613"/>
    </source>
</evidence>
<gene>
    <name evidence="10" type="ORF">FKV23_03450</name>
</gene>
<comment type="subcellular location">
    <subcellularLocation>
        <location evidence="1">Cell outer membrane</location>
    </subcellularLocation>
</comment>
<dbReference type="GO" id="GO:0009279">
    <property type="term" value="C:cell outer membrane"/>
    <property type="evidence" value="ECO:0007669"/>
    <property type="project" value="UniProtKB-SubCell"/>
</dbReference>
<dbReference type="GO" id="GO:0015288">
    <property type="term" value="F:porin activity"/>
    <property type="evidence" value="ECO:0007669"/>
    <property type="project" value="TreeGrafter"/>
</dbReference>
<proteinExistence type="inferred from homology"/>
<organism evidence="10 11">
    <name type="scientific">Marilutibacter alkalisoli</name>
    <dbReference type="NCBI Taxonomy" id="2591633"/>
    <lineage>
        <taxon>Bacteria</taxon>
        <taxon>Pseudomonadati</taxon>
        <taxon>Pseudomonadota</taxon>
        <taxon>Gammaproteobacteria</taxon>
        <taxon>Lysobacterales</taxon>
        <taxon>Lysobacteraceae</taxon>
        <taxon>Marilutibacter</taxon>
    </lineage>
</organism>
<sequence length="474" mass="51607">MSRQCGARIGGGGRRAWVACWVSLLIAPSLIAASATQAQPQPGHVPLDFEQAQRRLLEVSDAMAAAEAGVRGKAAELEASRRLRLPEIGIDVRRIQFEKTLELPLGSLAPVAEDYGIQSPLTFEFRDWRTRPSLTAILPLYTGGRIPAARNAAAAALRQSAAERELESQSLMVQLVQAYFGQQLAELAVDVRRDVRDGLERHLADARALEREGIATRAQRLQATVARDRAERDYQAAMGDLASARATLALLLRAGGDVEPTSGLFVHDAPVETLDALIASAATSHPQRLRLQALSEQASESVRVHRAELKPQVFAFGQYDLRHGDALLTDPDWVIGLGLKYTFLSGGGRMQRLAAAHAQHDRAEAGLREAGNRIEIGMTRAWNAMETARRQFGLLDSAIAEAEENLRLQELSFREGMATSLDVVDARLALGAVRVERAQAAYAYDVALAQLLEAGGQAHRFLEYSHTADKVLVP</sequence>
<feature type="signal peptide" evidence="9">
    <location>
        <begin position="1"/>
        <end position="38"/>
    </location>
</feature>
<evidence type="ECO:0000256" key="4">
    <source>
        <dbReference type="ARBA" id="ARBA00022452"/>
    </source>
</evidence>
<dbReference type="Pfam" id="PF02321">
    <property type="entry name" value="OEP"/>
    <property type="match status" value="2"/>
</dbReference>
<keyword evidence="3" id="KW-0813">Transport</keyword>
<keyword evidence="9" id="KW-0732">Signal</keyword>
<keyword evidence="4" id="KW-1134">Transmembrane beta strand</keyword>
<protein>
    <submittedName>
        <fullName evidence="10">TolC family protein</fullName>
    </submittedName>
</protein>
<evidence type="ECO:0000256" key="3">
    <source>
        <dbReference type="ARBA" id="ARBA00022448"/>
    </source>
</evidence>
<evidence type="ECO:0000256" key="5">
    <source>
        <dbReference type="ARBA" id="ARBA00022692"/>
    </source>
</evidence>
<keyword evidence="6" id="KW-0472">Membrane</keyword>
<dbReference type="PANTHER" id="PTHR30026">
    <property type="entry name" value="OUTER MEMBRANE PROTEIN TOLC"/>
    <property type="match status" value="1"/>
</dbReference>
<evidence type="ECO:0000313" key="11">
    <source>
        <dbReference type="Proteomes" id="UP000317199"/>
    </source>
</evidence>
<reference evidence="10 11" key="1">
    <citation type="submission" date="2019-06" db="EMBL/GenBank/DDBJ databases">
        <title>Lysobacter alkalisoli sp. nov. isolated from saline-alkali soil.</title>
        <authorList>
            <person name="Sun J.-Q."/>
            <person name="Xu L."/>
        </authorList>
    </citation>
    <scope>NUCLEOTIDE SEQUENCE [LARGE SCALE GENOMIC DNA]</scope>
    <source>
        <strain evidence="10 11">SJ-36</strain>
    </source>
</reference>
<keyword evidence="7" id="KW-0998">Cell outer membrane</keyword>
<evidence type="ECO:0000256" key="9">
    <source>
        <dbReference type="SAM" id="SignalP"/>
    </source>
</evidence>
<dbReference type="InterPro" id="IPR003423">
    <property type="entry name" value="OMP_efflux"/>
</dbReference>
<evidence type="ECO:0000256" key="8">
    <source>
        <dbReference type="SAM" id="Coils"/>
    </source>
</evidence>
<dbReference type="EMBL" id="CP041242">
    <property type="protein sequence ID" value="QDH71687.1"/>
    <property type="molecule type" value="Genomic_DNA"/>
</dbReference>
<dbReference type="GO" id="GO:1990281">
    <property type="term" value="C:efflux pump complex"/>
    <property type="evidence" value="ECO:0007669"/>
    <property type="project" value="TreeGrafter"/>
</dbReference>
<dbReference type="AlphaFoldDB" id="A0A514BWD8"/>
<keyword evidence="5" id="KW-0812">Transmembrane</keyword>
<evidence type="ECO:0000256" key="6">
    <source>
        <dbReference type="ARBA" id="ARBA00023136"/>
    </source>
</evidence>
<evidence type="ECO:0000256" key="1">
    <source>
        <dbReference type="ARBA" id="ARBA00004442"/>
    </source>
</evidence>
<dbReference type="SUPFAM" id="SSF56954">
    <property type="entry name" value="Outer membrane efflux proteins (OEP)"/>
    <property type="match status" value="1"/>
</dbReference>
<comment type="similarity">
    <text evidence="2">Belongs to the outer membrane factor (OMF) (TC 1.B.17) family.</text>
</comment>
<dbReference type="InterPro" id="IPR051906">
    <property type="entry name" value="TolC-like"/>
</dbReference>
<dbReference type="OrthoDB" id="187483at2"/>
<feature type="chain" id="PRO_5022044857" evidence="9">
    <location>
        <begin position="39"/>
        <end position="474"/>
    </location>
</feature>
<dbReference type="Proteomes" id="UP000317199">
    <property type="component" value="Chromosome"/>
</dbReference>
<keyword evidence="11" id="KW-1185">Reference proteome</keyword>
<evidence type="ECO:0000256" key="7">
    <source>
        <dbReference type="ARBA" id="ARBA00023237"/>
    </source>
</evidence>
<evidence type="ECO:0000313" key="10">
    <source>
        <dbReference type="EMBL" id="QDH71687.1"/>
    </source>
</evidence>
<dbReference type="PANTHER" id="PTHR30026:SF5">
    <property type="entry name" value="ABC-TYPE EFFLUX SYSTEM SECRETIN COMPONENT"/>
    <property type="match status" value="1"/>
</dbReference>
<dbReference type="GO" id="GO:0015562">
    <property type="term" value="F:efflux transmembrane transporter activity"/>
    <property type="evidence" value="ECO:0007669"/>
    <property type="project" value="InterPro"/>
</dbReference>
<accession>A0A514BWD8</accession>
<dbReference type="Gene3D" id="1.20.1600.10">
    <property type="entry name" value="Outer membrane efflux proteins (OEP)"/>
    <property type="match status" value="1"/>
</dbReference>
<name>A0A514BWD8_9GAMM</name>
<keyword evidence="8" id="KW-0175">Coiled coil</keyword>